<dbReference type="RefSeq" id="WP_344240696.1">
    <property type="nucleotide sequence ID" value="NZ_BAAAHH010000009.1"/>
</dbReference>
<dbReference type="InterPro" id="IPR052336">
    <property type="entry name" value="MlaD_Phospholipid_Transporter"/>
</dbReference>
<feature type="domain" description="Mce/MlaD" evidence="2">
    <location>
        <begin position="41"/>
        <end position="116"/>
    </location>
</feature>
<dbReference type="NCBIfam" id="TIGR00996">
    <property type="entry name" value="Mtu_fam_mce"/>
    <property type="match status" value="1"/>
</dbReference>
<keyword evidence="1" id="KW-1133">Transmembrane helix</keyword>
<evidence type="ECO:0000256" key="1">
    <source>
        <dbReference type="SAM" id="Phobius"/>
    </source>
</evidence>
<dbReference type="PANTHER" id="PTHR33371:SF18">
    <property type="entry name" value="MCE-FAMILY PROTEIN MCE3C"/>
    <property type="match status" value="1"/>
</dbReference>
<keyword evidence="1" id="KW-0472">Membrane</keyword>
<evidence type="ECO:0000259" key="2">
    <source>
        <dbReference type="Pfam" id="PF02470"/>
    </source>
</evidence>
<keyword evidence="4" id="KW-1185">Reference proteome</keyword>
<feature type="transmembrane region" description="Helical" evidence="1">
    <location>
        <begin position="12"/>
        <end position="33"/>
    </location>
</feature>
<evidence type="ECO:0000313" key="3">
    <source>
        <dbReference type="EMBL" id="GAA0950029.1"/>
    </source>
</evidence>
<accession>A0ABN1R097</accession>
<dbReference type="Pfam" id="PF02470">
    <property type="entry name" value="MlaD"/>
    <property type="match status" value="1"/>
</dbReference>
<evidence type="ECO:0000313" key="4">
    <source>
        <dbReference type="Proteomes" id="UP001500665"/>
    </source>
</evidence>
<dbReference type="InterPro" id="IPR005693">
    <property type="entry name" value="Mce"/>
</dbReference>
<sequence>MALKSFRDRDPAVLGISSLLALTLLLVAVFLVGSTGLFQRRYTMTGVFAGTGGLHSGNEVRVAGIKAGEVTAVEPDFTRGVVVVTWKVDRDVDLGRQTRAEISTSNILGGRYLRLSGPVTRPYLAGLPDGQRRVPLERTGLPVTANDLVATGTRTFAQLDTALIGDVIDQLGGVSPRTRERLTEALHDLAQLADAMERASPQLRELISSSDRLLGMVRAKDAQLARLARGIQGLLDQLRDRQAELSVLLGSGSRAVTRLSELIDGQQHKLIELMEDMNGTVTGLQPELDDINTLLAWLGPAMSGFATANSYGPFLDAAITQLGPVAPEDLSRLAAQLGRKQ</sequence>
<proteinExistence type="predicted"/>
<gene>
    <name evidence="3" type="ORF">GCM10009550_28130</name>
</gene>
<protein>
    <submittedName>
        <fullName evidence="3">MCE family protein</fullName>
    </submittedName>
</protein>
<comment type="caution">
    <text evidence="3">The sequence shown here is derived from an EMBL/GenBank/DDBJ whole genome shotgun (WGS) entry which is preliminary data.</text>
</comment>
<name>A0ABN1R097_9ACTN</name>
<keyword evidence="1" id="KW-0812">Transmembrane</keyword>
<dbReference type="EMBL" id="BAAAHH010000009">
    <property type="protein sequence ID" value="GAA0950029.1"/>
    <property type="molecule type" value="Genomic_DNA"/>
</dbReference>
<reference evidence="3 4" key="1">
    <citation type="journal article" date="2019" name="Int. J. Syst. Evol. Microbiol.">
        <title>The Global Catalogue of Microorganisms (GCM) 10K type strain sequencing project: providing services to taxonomists for standard genome sequencing and annotation.</title>
        <authorList>
            <consortium name="The Broad Institute Genomics Platform"/>
            <consortium name="The Broad Institute Genome Sequencing Center for Infectious Disease"/>
            <person name="Wu L."/>
            <person name="Ma J."/>
        </authorList>
    </citation>
    <scope>NUCLEOTIDE SEQUENCE [LARGE SCALE GENOMIC DNA]</scope>
    <source>
        <strain evidence="3 4">JCM 10696</strain>
    </source>
</reference>
<dbReference type="Proteomes" id="UP001500665">
    <property type="component" value="Unassembled WGS sequence"/>
</dbReference>
<organism evidence="3 4">
    <name type="scientific">Actinocorallia libanotica</name>
    <dbReference type="NCBI Taxonomy" id="46162"/>
    <lineage>
        <taxon>Bacteria</taxon>
        <taxon>Bacillati</taxon>
        <taxon>Actinomycetota</taxon>
        <taxon>Actinomycetes</taxon>
        <taxon>Streptosporangiales</taxon>
        <taxon>Thermomonosporaceae</taxon>
        <taxon>Actinocorallia</taxon>
    </lineage>
</organism>
<dbReference type="InterPro" id="IPR003399">
    <property type="entry name" value="Mce/MlaD"/>
</dbReference>
<dbReference type="PANTHER" id="PTHR33371">
    <property type="entry name" value="INTERMEMBRANE PHOSPHOLIPID TRANSPORT SYSTEM BINDING PROTEIN MLAD-RELATED"/>
    <property type="match status" value="1"/>
</dbReference>